<reference evidence="2 3" key="2">
    <citation type="journal article" date="2012" name="Stand. Genomic Sci.">
        <title>Complete genome sequence of the orange-red pigmented, radioresistant Deinococcus proteolyticus type strain (MRP(T)).</title>
        <authorList>
            <person name="Copeland A."/>
            <person name="Zeytun A."/>
            <person name="Yassawong M."/>
            <person name="Nolan M."/>
            <person name="Lucas S."/>
            <person name="Hammon N."/>
            <person name="Deshpande S."/>
            <person name="Cheng J.F."/>
            <person name="Han C."/>
            <person name="Tapia R."/>
            <person name="Goodwin L.A."/>
            <person name="Pitluck S."/>
            <person name="Mavromatis K."/>
            <person name="Liolios K."/>
            <person name="Pagani I."/>
            <person name="Ivanova N."/>
            <person name="Mikhailova N."/>
            <person name="Pati A."/>
            <person name="Chen A."/>
            <person name="Palaniappan K."/>
            <person name="Land M."/>
            <person name="Hauser L."/>
            <person name="Jeffries C.D."/>
            <person name="Brambilla E.M."/>
            <person name="Rohde M."/>
            <person name="Sikorski J."/>
            <person name="Pukall R."/>
            <person name="Goker M."/>
            <person name="Detter J.C."/>
            <person name="Woyke T."/>
            <person name="Bristow J."/>
            <person name="Eisen J.A."/>
            <person name="Markowitz V."/>
            <person name="Hugenholtz P."/>
            <person name="Kyrpides N.C."/>
            <person name="Klenk H.P."/>
            <person name="Lapidus A."/>
        </authorList>
    </citation>
    <scope>NUCLEOTIDE SEQUENCE [LARGE SCALE GENOMIC DNA]</scope>
    <source>
        <strain evidence="3">ATCC 35074 / DSM 20540 / JCM 6276 / NBRC 101906 / NCIMB 13154 / VKM Ac-1939 / CCM 2703 / MRP</strain>
    </source>
</reference>
<dbReference type="HOGENOM" id="CLU_1319190_0_0_0"/>
<keyword evidence="1" id="KW-1133">Transmembrane helix</keyword>
<dbReference type="Proteomes" id="UP000007718">
    <property type="component" value="Chromosome"/>
</dbReference>
<keyword evidence="1" id="KW-0472">Membrane</keyword>
<name>F0RJF3_DEIPM</name>
<evidence type="ECO:0000313" key="2">
    <source>
        <dbReference type="EMBL" id="ADY25494.1"/>
    </source>
</evidence>
<feature type="transmembrane region" description="Helical" evidence="1">
    <location>
        <begin position="172"/>
        <end position="197"/>
    </location>
</feature>
<organism evidence="2 3">
    <name type="scientific">Deinococcus proteolyticus (strain ATCC 35074 / DSM 20540 / JCM 6276 / NBRC 101906 / NCIMB 13154 / VKM Ac-1939 / CCM 2703 / MRP)</name>
    <dbReference type="NCBI Taxonomy" id="693977"/>
    <lineage>
        <taxon>Bacteria</taxon>
        <taxon>Thermotogati</taxon>
        <taxon>Deinococcota</taxon>
        <taxon>Deinococci</taxon>
        <taxon>Deinococcales</taxon>
        <taxon>Deinococcaceae</taxon>
        <taxon>Deinococcus</taxon>
    </lineage>
</organism>
<dbReference type="STRING" id="693977.Deipr_0322"/>
<reference evidence="3" key="1">
    <citation type="submission" date="2011-02" db="EMBL/GenBank/DDBJ databases">
        <title>The complete sequence of chromosome of Deinococcus proteolyticus DSM 20540.</title>
        <authorList>
            <consortium name="US DOE Joint Genome Institute (JGI-PGF)"/>
            <person name="Lucas S."/>
            <person name="Copeland A."/>
            <person name="Lapidus A."/>
            <person name="Bruce D."/>
            <person name="Goodwin L."/>
            <person name="Pitluck S."/>
            <person name="Kyrpides N."/>
            <person name="Mavromatis K."/>
            <person name="Pagani I."/>
            <person name="Ivanova N."/>
            <person name="Ovchinnikova G."/>
            <person name="Zeytun A."/>
            <person name="Detter J.C."/>
            <person name="Han C."/>
            <person name="Land M."/>
            <person name="Hauser L."/>
            <person name="Markowitz V."/>
            <person name="Cheng J.-F."/>
            <person name="Hugenholtz P."/>
            <person name="Woyke T."/>
            <person name="Wu D."/>
            <person name="Pukall R."/>
            <person name="Steenblock K."/>
            <person name="Brambilla E."/>
            <person name="Klenk H.-P."/>
            <person name="Eisen J.A."/>
        </authorList>
    </citation>
    <scope>NUCLEOTIDE SEQUENCE [LARGE SCALE GENOMIC DNA]</scope>
    <source>
        <strain evidence="3">ATCC 35074 / DSM 20540 / JCM 6276 / NBRC 101906 / NCIMB 13154 / VKM Ac-1939 / CCM 2703 / MRP</strain>
    </source>
</reference>
<accession>F0RJF3</accession>
<protein>
    <submittedName>
        <fullName evidence="2">Uncharacterized protein</fullName>
    </submittedName>
</protein>
<feature type="transmembrane region" description="Helical" evidence="1">
    <location>
        <begin position="6"/>
        <end position="27"/>
    </location>
</feature>
<dbReference type="KEGG" id="dpt:Deipr_0322"/>
<dbReference type="AlphaFoldDB" id="F0RJF3"/>
<keyword evidence="3" id="KW-1185">Reference proteome</keyword>
<sequence>MWGLGLLMLLAMGPVVAVIFAVVAYFATRPERRTAAVCFWAFMGLTLPAVPMLSFMGPLSLDEAVGFSGGIYDSWQTPLGHGYYLTSIDSSDALPYLYLPGEVTSSWPAHRVGCAGRDIVVQSREDTSLYAHLTPEGQFRELRSVGSLGPIEWSKAGSREMPASCQPTPPRWLGAASLLLFFLPGLLWLGAPIALAWHWRHPPKSQEL</sequence>
<evidence type="ECO:0000313" key="3">
    <source>
        <dbReference type="Proteomes" id="UP000007718"/>
    </source>
</evidence>
<keyword evidence="1" id="KW-0812">Transmembrane</keyword>
<dbReference type="EMBL" id="CP002536">
    <property type="protein sequence ID" value="ADY25494.1"/>
    <property type="molecule type" value="Genomic_DNA"/>
</dbReference>
<feature type="transmembrane region" description="Helical" evidence="1">
    <location>
        <begin position="34"/>
        <end position="56"/>
    </location>
</feature>
<evidence type="ECO:0000256" key="1">
    <source>
        <dbReference type="SAM" id="Phobius"/>
    </source>
</evidence>
<gene>
    <name evidence="2" type="ordered locus">Deipr_0322</name>
</gene>
<proteinExistence type="predicted"/>